<dbReference type="FunFam" id="2.60.200.20:FF:000008">
    <property type="entry name" value="smad nuclear-interacting protein 1"/>
    <property type="match status" value="1"/>
</dbReference>
<evidence type="ECO:0000256" key="5">
    <source>
        <dbReference type="ARBA" id="ARBA00022728"/>
    </source>
</evidence>
<evidence type="ECO:0000256" key="7">
    <source>
        <dbReference type="ARBA" id="ARBA00023054"/>
    </source>
</evidence>
<comment type="function">
    <text evidence="11">Required for pre-mRNA splicing as component of the spliceosome. As a component of the minor spliceosome, involved in the splicing of U12-type introns in pre-mRNAs. Down-regulates NF-kappa-B signaling by competing with RELA for CREBBP/EP300 binding. Involved in the microRNA (miRNA) biogenesis. May be involved in cyclin-D1/CCND1 mRNA stability through the SNARP complex which associates with both the 3'end of the CCND1 gene and its mRNA.</text>
</comment>
<feature type="compositionally biased region" description="Basic residues" evidence="12">
    <location>
        <begin position="1"/>
        <end position="16"/>
    </location>
</feature>
<keyword evidence="15" id="KW-1185">Reference proteome</keyword>
<evidence type="ECO:0000256" key="8">
    <source>
        <dbReference type="ARBA" id="ARBA00023158"/>
    </source>
</evidence>
<evidence type="ECO:0000256" key="12">
    <source>
        <dbReference type="SAM" id="MobiDB-lite"/>
    </source>
</evidence>
<evidence type="ECO:0000259" key="13">
    <source>
        <dbReference type="PROSITE" id="PS50006"/>
    </source>
</evidence>
<keyword evidence="7" id="KW-0175">Coiled coil</keyword>
<keyword evidence="9" id="KW-0508">mRNA splicing</keyword>
<dbReference type="Pfam" id="PF00498">
    <property type="entry name" value="FHA"/>
    <property type="match status" value="1"/>
</dbReference>
<keyword evidence="2" id="KW-1017">Isopeptide bond</keyword>
<feature type="region of interest" description="Disordered" evidence="12">
    <location>
        <begin position="1"/>
        <end position="130"/>
    </location>
</feature>
<evidence type="ECO:0000256" key="11">
    <source>
        <dbReference type="ARBA" id="ARBA00055964"/>
    </source>
</evidence>
<comment type="subcellular location">
    <subcellularLocation>
        <location evidence="1">Nucleus</location>
    </subcellularLocation>
</comment>
<comment type="caution">
    <text evidence="14">The sequence shown here is derived from an EMBL/GenBank/DDBJ whole genome shotgun (WGS) entry which is preliminary data.</text>
</comment>
<evidence type="ECO:0000256" key="4">
    <source>
        <dbReference type="ARBA" id="ARBA00022664"/>
    </source>
</evidence>
<feature type="compositionally biased region" description="Basic and acidic residues" evidence="12">
    <location>
        <begin position="20"/>
        <end position="33"/>
    </location>
</feature>
<proteinExistence type="predicted"/>
<protein>
    <recommendedName>
        <fullName evidence="13">FHA domain-containing protein</fullName>
    </recommendedName>
</protein>
<dbReference type="PANTHER" id="PTHR23308">
    <property type="entry name" value="NUCLEAR INHIBITOR OF PROTEIN PHOSPHATASE-1"/>
    <property type="match status" value="1"/>
</dbReference>
<evidence type="ECO:0000256" key="2">
    <source>
        <dbReference type="ARBA" id="ARBA00022499"/>
    </source>
</evidence>
<gene>
    <name evidence="14" type="ORF">PMEA_00024146</name>
</gene>
<dbReference type="Gene3D" id="2.60.200.20">
    <property type="match status" value="1"/>
</dbReference>
<reference evidence="14 15" key="1">
    <citation type="submission" date="2022-05" db="EMBL/GenBank/DDBJ databases">
        <authorList>
            <consortium name="Genoscope - CEA"/>
            <person name="William W."/>
        </authorList>
    </citation>
    <scope>NUCLEOTIDE SEQUENCE [LARGE SCALE GENOMIC DNA]</scope>
</reference>
<dbReference type="GO" id="GO:0006397">
    <property type="term" value="P:mRNA processing"/>
    <property type="evidence" value="ECO:0007669"/>
    <property type="project" value="UniProtKB-KW"/>
</dbReference>
<evidence type="ECO:0000313" key="14">
    <source>
        <dbReference type="EMBL" id="CAH3148836.1"/>
    </source>
</evidence>
<feature type="domain" description="FHA" evidence="13">
    <location>
        <begin position="182"/>
        <end position="245"/>
    </location>
</feature>
<dbReference type="InterPro" id="IPR050923">
    <property type="entry name" value="Cell_Proc_Reg/RNA_Proc"/>
</dbReference>
<evidence type="ECO:0000256" key="10">
    <source>
        <dbReference type="ARBA" id="ARBA00023242"/>
    </source>
</evidence>
<dbReference type="Proteomes" id="UP001159428">
    <property type="component" value="Unassembled WGS sequence"/>
</dbReference>
<dbReference type="AlphaFoldDB" id="A0AAU9XII6"/>
<dbReference type="InterPro" id="IPR008984">
    <property type="entry name" value="SMAD_FHA_dom_sf"/>
</dbReference>
<evidence type="ECO:0000256" key="3">
    <source>
        <dbReference type="ARBA" id="ARBA00022553"/>
    </source>
</evidence>
<dbReference type="PROSITE" id="PS50006">
    <property type="entry name" value="FHA_DOMAIN"/>
    <property type="match status" value="1"/>
</dbReference>
<accession>A0AAU9XII6</accession>
<dbReference type="InterPro" id="IPR000253">
    <property type="entry name" value="FHA_dom"/>
</dbReference>
<sequence length="287" mass="33931">MASVVRRHRSRSRSPARNRGNRDDRDNERERDRRSQRRDKHLEPRNNRVDGGRRSHHQDTSHGSRSASRREWDKDKYHNERAPEASHPERRYHNRRQERQHSPTEHQRPAEDSGGQDGNLEPDGPNYNLSGKLTEYSNTYKGVVIKYNEPIEARKPRTRWRLYPFKGEEAMSVMHIHRQSAYLIGRQRHIVDIAVDHPSCSKQHAVLQYRLVDYEKPDGTSGKRVKPYIIDLESANGTFLNNQKIEPRRFYELKEKDVLKFGFSTREYVILTEKSQVDDDDDEEPAE</sequence>
<dbReference type="GO" id="GO:0031047">
    <property type="term" value="P:regulatory ncRNA-mediated gene silencing"/>
    <property type="evidence" value="ECO:0007669"/>
    <property type="project" value="UniProtKB-KW"/>
</dbReference>
<keyword evidence="8" id="KW-0943">RNA-mediated gene silencing</keyword>
<feature type="compositionally biased region" description="Basic and acidic residues" evidence="12">
    <location>
        <begin position="40"/>
        <end position="111"/>
    </location>
</feature>
<organism evidence="14 15">
    <name type="scientific">Pocillopora meandrina</name>
    <dbReference type="NCBI Taxonomy" id="46732"/>
    <lineage>
        <taxon>Eukaryota</taxon>
        <taxon>Metazoa</taxon>
        <taxon>Cnidaria</taxon>
        <taxon>Anthozoa</taxon>
        <taxon>Hexacorallia</taxon>
        <taxon>Scleractinia</taxon>
        <taxon>Astrocoeniina</taxon>
        <taxon>Pocilloporidae</taxon>
        <taxon>Pocillopora</taxon>
    </lineage>
</organism>
<evidence type="ECO:0000256" key="1">
    <source>
        <dbReference type="ARBA" id="ARBA00004123"/>
    </source>
</evidence>
<evidence type="ECO:0000256" key="6">
    <source>
        <dbReference type="ARBA" id="ARBA00022843"/>
    </source>
</evidence>
<dbReference type="GO" id="GO:0008380">
    <property type="term" value="P:RNA splicing"/>
    <property type="evidence" value="ECO:0007669"/>
    <property type="project" value="UniProtKB-KW"/>
</dbReference>
<keyword evidence="3" id="KW-0597">Phosphoprotein</keyword>
<evidence type="ECO:0000313" key="15">
    <source>
        <dbReference type="Proteomes" id="UP001159428"/>
    </source>
</evidence>
<evidence type="ECO:0000256" key="9">
    <source>
        <dbReference type="ARBA" id="ARBA00023187"/>
    </source>
</evidence>
<name>A0AAU9XII6_9CNID</name>
<dbReference type="CDD" id="cd22718">
    <property type="entry name" value="FHA_SNIP1"/>
    <property type="match status" value="1"/>
</dbReference>
<keyword evidence="5" id="KW-0747">Spliceosome</keyword>
<dbReference type="SUPFAM" id="SSF49879">
    <property type="entry name" value="SMAD/FHA domain"/>
    <property type="match status" value="1"/>
</dbReference>
<dbReference type="GO" id="GO:0005681">
    <property type="term" value="C:spliceosomal complex"/>
    <property type="evidence" value="ECO:0007669"/>
    <property type="project" value="UniProtKB-KW"/>
</dbReference>
<keyword evidence="4" id="KW-0507">mRNA processing</keyword>
<dbReference type="EMBL" id="CALNXJ010000045">
    <property type="protein sequence ID" value="CAH3148836.1"/>
    <property type="molecule type" value="Genomic_DNA"/>
</dbReference>
<dbReference type="SMART" id="SM00240">
    <property type="entry name" value="FHA"/>
    <property type="match status" value="1"/>
</dbReference>
<keyword evidence="10" id="KW-0539">Nucleus</keyword>
<keyword evidence="6" id="KW-0832">Ubl conjugation</keyword>